<sequence>MIMEALQALITELRDENRTLKTNLNALESLAKMCSEEAFQEKRKRMVIEEQCNKKLEEVKEERVKERNEWQKKATREHELQLGKEREKWAAERAKERAGWEQERVKEKCEWQRNATIKQESLLDKEKEKRETQLAQERADWDQEKRQQMQDLAMKWEAQRAQEKADWEQEMIKERSEWQKNATAEHESQLTEEKETWAAQRVRERAEWEHKTRQLMQDLETIVERERAERALVEAQLLEFQKSYDNSQILAHTSGNSDTVLIATNVSDTTTSPMPTTESQSSDSTHPIQVSTLPVGSDPPQARNSAPPPPPESIIAEPPPPLSSTISQSTSASSSSSTSTSTSDAIPIPAPTQAVDPTVSASSSSLTQTPDETKHSNDETPTLSQPAANGPTKYLQGTTIFDITPDAMSISINRAVLPRLYGSQNMGVRWESACRTHKLLTPSYEFNPNLPRAPGEPGLLLITDDDLPHSNPWTLFYKLDPSKNAKHVRWGYAGEYTCTNVGALMKDEFAAQSSIHINIISLQCVGYSHPRAQALKAEQDQWDKEQTVKMLQKFVSEYTVGMTSNKRTREDSVTTGNPPVVPPTPANNGESASAARSAITATNPSDEGSATDGEPATKRQKIDVIGTSSSS</sequence>
<feature type="compositionally biased region" description="Polar residues" evidence="2">
    <location>
        <begin position="267"/>
        <end position="294"/>
    </location>
</feature>
<proteinExistence type="predicted"/>
<evidence type="ECO:0000256" key="1">
    <source>
        <dbReference type="SAM" id="Coils"/>
    </source>
</evidence>
<feature type="coiled-coil region" evidence="1">
    <location>
        <begin position="3"/>
        <end position="73"/>
    </location>
</feature>
<feature type="region of interest" description="Disordered" evidence="2">
    <location>
        <begin position="562"/>
        <end position="631"/>
    </location>
</feature>
<feature type="compositionally biased region" description="Polar residues" evidence="2">
    <location>
        <begin position="359"/>
        <end position="370"/>
    </location>
</feature>
<feature type="compositionally biased region" description="Pro residues" evidence="2">
    <location>
        <begin position="306"/>
        <end position="322"/>
    </location>
</feature>
<dbReference type="Proteomes" id="UP000284842">
    <property type="component" value="Unassembled WGS sequence"/>
</dbReference>
<dbReference type="OrthoDB" id="3265858at2759"/>
<evidence type="ECO:0000313" key="5">
    <source>
        <dbReference type="Proteomes" id="UP000284842"/>
    </source>
</evidence>
<dbReference type="AlphaFoldDB" id="A0A409YFJ7"/>
<name>A0A409YFJ7_9AGAR</name>
<feature type="region of interest" description="Disordered" evidence="2">
    <location>
        <begin position="122"/>
        <end position="146"/>
    </location>
</feature>
<gene>
    <name evidence="4" type="ORF">CVT24_001808</name>
</gene>
<feature type="compositionally biased region" description="Polar residues" evidence="2">
    <location>
        <begin position="599"/>
        <end position="608"/>
    </location>
</feature>
<organism evidence="4 5">
    <name type="scientific">Panaeolus cyanescens</name>
    <dbReference type="NCBI Taxonomy" id="181874"/>
    <lineage>
        <taxon>Eukaryota</taxon>
        <taxon>Fungi</taxon>
        <taxon>Dikarya</taxon>
        <taxon>Basidiomycota</taxon>
        <taxon>Agaricomycotina</taxon>
        <taxon>Agaricomycetes</taxon>
        <taxon>Agaricomycetidae</taxon>
        <taxon>Agaricales</taxon>
        <taxon>Agaricineae</taxon>
        <taxon>Galeropsidaceae</taxon>
        <taxon>Panaeolus</taxon>
    </lineage>
</organism>
<evidence type="ECO:0000259" key="3">
    <source>
        <dbReference type="Pfam" id="PF20411"/>
    </source>
</evidence>
<dbReference type="InterPro" id="IPR046520">
    <property type="entry name" value="DUF6697"/>
</dbReference>
<reference evidence="4 5" key="1">
    <citation type="journal article" date="2018" name="Evol. Lett.">
        <title>Horizontal gene cluster transfer increased hallucinogenic mushroom diversity.</title>
        <authorList>
            <person name="Reynolds H.T."/>
            <person name="Vijayakumar V."/>
            <person name="Gluck-Thaler E."/>
            <person name="Korotkin H.B."/>
            <person name="Matheny P.B."/>
            <person name="Slot J.C."/>
        </authorList>
    </citation>
    <scope>NUCLEOTIDE SEQUENCE [LARGE SCALE GENOMIC DNA]</scope>
    <source>
        <strain evidence="4 5">2629</strain>
    </source>
</reference>
<evidence type="ECO:0000256" key="2">
    <source>
        <dbReference type="SAM" id="MobiDB-lite"/>
    </source>
</evidence>
<dbReference type="Pfam" id="PF20411">
    <property type="entry name" value="DUF6697"/>
    <property type="match status" value="1"/>
</dbReference>
<accession>A0A409YFJ7</accession>
<dbReference type="STRING" id="181874.A0A409YFJ7"/>
<feature type="region of interest" description="Disordered" evidence="2">
    <location>
        <begin position="267"/>
        <end position="393"/>
    </location>
</feature>
<protein>
    <recommendedName>
        <fullName evidence="3">DUF6697 domain-containing protein</fullName>
    </recommendedName>
</protein>
<dbReference type="InParanoid" id="A0A409YFJ7"/>
<keyword evidence="1" id="KW-0175">Coiled coil</keyword>
<comment type="caution">
    <text evidence="4">The sequence shown here is derived from an EMBL/GenBank/DDBJ whole genome shotgun (WGS) entry which is preliminary data.</text>
</comment>
<feature type="domain" description="DUF6697" evidence="3">
    <location>
        <begin position="413"/>
        <end position="513"/>
    </location>
</feature>
<dbReference type="EMBL" id="NHTK01001218">
    <property type="protein sequence ID" value="PPR01768.1"/>
    <property type="molecule type" value="Genomic_DNA"/>
</dbReference>
<keyword evidence="5" id="KW-1185">Reference proteome</keyword>
<feature type="compositionally biased region" description="Low complexity" evidence="2">
    <location>
        <begin position="586"/>
        <end position="598"/>
    </location>
</feature>
<evidence type="ECO:0000313" key="4">
    <source>
        <dbReference type="EMBL" id="PPR01768.1"/>
    </source>
</evidence>
<feature type="compositionally biased region" description="Low complexity" evidence="2">
    <location>
        <begin position="323"/>
        <end position="343"/>
    </location>
</feature>